<dbReference type="Pfam" id="PF01243">
    <property type="entry name" value="PNPOx_N"/>
    <property type="match status" value="1"/>
</dbReference>
<comment type="caution">
    <text evidence="2">The sequence shown here is derived from an EMBL/GenBank/DDBJ whole genome shotgun (WGS) entry which is preliminary data.</text>
</comment>
<evidence type="ECO:0000313" key="3">
    <source>
        <dbReference type="Proteomes" id="UP000746471"/>
    </source>
</evidence>
<keyword evidence="3" id="KW-1185">Reference proteome</keyword>
<proteinExistence type="predicted"/>
<dbReference type="Proteomes" id="UP000746471">
    <property type="component" value="Unassembled WGS sequence"/>
</dbReference>
<dbReference type="EMBL" id="JAHBCL010000008">
    <property type="protein sequence ID" value="MBS7526203.1"/>
    <property type="molecule type" value="Genomic_DNA"/>
</dbReference>
<evidence type="ECO:0000259" key="1">
    <source>
        <dbReference type="Pfam" id="PF01243"/>
    </source>
</evidence>
<accession>A0ABS5PMB6</accession>
<sequence>MKEVLTYLQNCGTFYLATMDGETPRVRPFGAVAEYDGKLYIVTNNQKKVFAQMKHHPKVEISGMYQGTWIRLEAEAIHDERREARVAMMTANEKVLSSMYHVDDQLMEVFYLQNATADFCAFSGETKRMTF</sequence>
<gene>
    <name evidence="2" type="ORF">KHM83_05905</name>
</gene>
<protein>
    <submittedName>
        <fullName evidence="2">Pyridoxamine 5'-phosphate oxidase family protein</fullName>
    </submittedName>
</protein>
<dbReference type="InterPro" id="IPR011576">
    <property type="entry name" value="Pyridox_Oxase_N"/>
</dbReference>
<evidence type="ECO:0000313" key="2">
    <source>
        <dbReference type="EMBL" id="MBS7526203.1"/>
    </source>
</evidence>
<name>A0ABS5PMB6_9FIRM</name>
<dbReference type="Gene3D" id="2.30.110.10">
    <property type="entry name" value="Electron Transport, Fmn-binding Protein, Chain A"/>
    <property type="match status" value="1"/>
</dbReference>
<reference evidence="2 3" key="1">
    <citation type="submission" date="2021-05" db="EMBL/GenBank/DDBJ databases">
        <title>Fusibacter ferrireducens sp. nov., an anaerobic, sulfur- and Fe-reducing bacterium isolated from the mangrove sediment.</title>
        <authorList>
            <person name="Qiu D."/>
        </authorList>
    </citation>
    <scope>NUCLEOTIDE SEQUENCE [LARGE SCALE GENOMIC DNA]</scope>
    <source>
        <strain evidence="2 3">DSM 12116</strain>
    </source>
</reference>
<feature type="domain" description="Pyridoxamine 5'-phosphate oxidase N-terminal" evidence="1">
    <location>
        <begin position="2"/>
        <end position="86"/>
    </location>
</feature>
<dbReference type="RefSeq" id="WP_213235987.1">
    <property type="nucleotide sequence ID" value="NZ_JAHBCL010000008.1"/>
</dbReference>
<dbReference type="SUPFAM" id="SSF50475">
    <property type="entry name" value="FMN-binding split barrel"/>
    <property type="match status" value="1"/>
</dbReference>
<organism evidence="2 3">
    <name type="scientific">Fusibacter paucivorans</name>
    <dbReference type="NCBI Taxonomy" id="76009"/>
    <lineage>
        <taxon>Bacteria</taxon>
        <taxon>Bacillati</taxon>
        <taxon>Bacillota</taxon>
        <taxon>Clostridia</taxon>
        <taxon>Eubacteriales</taxon>
        <taxon>Eubacteriales Family XII. Incertae Sedis</taxon>
        <taxon>Fusibacter</taxon>
    </lineage>
</organism>
<dbReference type="InterPro" id="IPR012349">
    <property type="entry name" value="Split_barrel_FMN-bd"/>
</dbReference>